<proteinExistence type="predicted"/>
<keyword evidence="4" id="KW-1185">Reference proteome</keyword>
<organism evidence="2">
    <name type="scientific">Brachypodium distachyon</name>
    <name type="common">Purple false brome</name>
    <name type="synonym">Trachynia distachya</name>
    <dbReference type="NCBI Taxonomy" id="15368"/>
    <lineage>
        <taxon>Eukaryota</taxon>
        <taxon>Viridiplantae</taxon>
        <taxon>Streptophyta</taxon>
        <taxon>Embryophyta</taxon>
        <taxon>Tracheophyta</taxon>
        <taxon>Spermatophyta</taxon>
        <taxon>Magnoliopsida</taxon>
        <taxon>Liliopsida</taxon>
        <taxon>Poales</taxon>
        <taxon>Poaceae</taxon>
        <taxon>BOP clade</taxon>
        <taxon>Pooideae</taxon>
        <taxon>Stipodae</taxon>
        <taxon>Brachypodieae</taxon>
        <taxon>Brachypodium</taxon>
    </lineage>
</organism>
<evidence type="ECO:0000313" key="3">
    <source>
        <dbReference type="EnsemblPlants" id="KQK14856"/>
    </source>
</evidence>
<dbReference type="Proteomes" id="UP000008810">
    <property type="component" value="Chromosome 1"/>
</dbReference>
<feature type="signal peptide" evidence="1">
    <location>
        <begin position="1"/>
        <end position="29"/>
    </location>
</feature>
<protein>
    <recommendedName>
        <fullName evidence="5">Secreted protein</fullName>
    </recommendedName>
</protein>
<dbReference type="InParanoid" id="A0A0Q3GV39"/>
<sequence>MVTRPASETGLWVFFSQVWTLFCLQLCHMRHTNKYSCGLACDMFSCILIHVIEFCQNNACSWPSDRMNINMLQYPLHNYMVSSYLLL</sequence>
<evidence type="ECO:0000313" key="2">
    <source>
        <dbReference type="EMBL" id="KQK14856.1"/>
    </source>
</evidence>
<dbReference type="Gramene" id="KQK14856">
    <property type="protein sequence ID" value="KQK14856"/>
    <property type="gene ID" value="BRADI_1g19054v3"/>
</dbReference>
<dbReference type="EnsemblPlants" id="KQK14856">
    <property type="protein sequence ID" value="KQK14856"/>
    <property type="gene ID" value="BRADI_1g19054v3"/>
</dbReference>
<dbReference type="EMBL" id="CM000880">
    <property type="protein sequence ID" value="KQK14857.1"/>
    <property type="molecule type" value="Genomic_DNA"/>
</dbReference>
<evidence type="ECO:0008006" key="5">
    <source>
        <dbReference type="Google" id="ProtNLM"/>
    </source>
</evidence>
<accession>A0A0Q3GV39</accession>
<dbReference type="Gramene" id="KQK14857">
    <property type="protein sequence ID" value="KQK14857"/>
    <property type="gene ID" value="BRADI_1g19054v3"/>
</dbReference>
<evidence type="ECO:0000256" key="1">
    <source>
        <dbReference type="SAM" id="SignalP"/>
    </source>
</evidence>
<evidence type="ECO:0000313" key="4">
    <source>
        <dbReference type="Proteomes" id="UP000008810"/>
    </source>
</evidence>
<name>A0A0Q3GV39_BRADI</name>
<reference evidence="3" key="3">
    <citation type="submission" date="2018-08" db="UniProtKB">
        <authorList>
            <consortium name="EnsemblPlants"/>
        </authorList>
    </citation>
    <scope>IDENTIFICATION</scope>
    <source>
        <strain evidence="3">cv. Bd21</strain>
    </source>
</reference>
<keyword evidence="1" id="KW-0732">Signal</keyword>
<dbReference type="AlphaFoldDB" id="A0A0Q3GV39"/>
<gene>
    <name evidence="2" type="ORF">BRADI_1g19054v3</name>
</gene>
<dbReference type="EnsemblPlants" id="KQK14857">
    <property type="protein sequence ID" value="KQK14857"/>
    <property type="gene ID" value="BRADI_1g19054v3"/>
</dbReference>
<reference evidence="2 3" key="1">
    <citation type="journal article" date="2010" name="Nature">
        <title>Genome sequencing and analysis of the model grass Brachypodium distachyon.</title>
        <authorList>
            <consortium name="International Brachypodium Initiative"/>
        </authorList>
    </citation>
    <scope>NUCLEOTIDE SEQUENCE [LARGE SCALE GENOMIC DNA]</scope>
    <source>
        <strain evidence="2 3">Bd21</strain>
    </source>
</reference>
<reference evidence="2" key="2">
    <citation type="submission" date="2017-06" db="EMBL/GenBank/DDBJ databases">
        <title>WGS assembly of Brachypodium distachyon.</title>
        <authorList>
            <consortium name="The International Brachypodium Initiative"/>
            <person name="Lucas S."/>
            <person name="Harmon-Smith M."/>
            <person name="Lail K."/>
            <person name="Tice H."/>
            <person name="Grimwood J."/>
            <person name="Bruce D."/>
            <person name="Barry K."/>
            <person name="Shu S."/>
            <person name="Lindquist E."/>
            <person name="Wang M."/>
            <person name="Pitluck S."/>
            <person name="Vogel J.P."/>
            <person name="Garvin D.F."/>
            <person name="Mockler T.C."/>
            <person name="Schmutz J."/>
            <person name="Rokhsar D."/>
            <person name="Bevan M.W."/>
        </authorList>
    </citation>
    <scope>NUCLEOTIDE SEQUENCE</scope>
    <source>
        <strain evidence="2">Bd21</strain>
    </source>
</reference>
<dbReference type="EMBL" id="CM000880">
    <property type="protein sequence ID" value="KQK14856.1"/>
    <property type="molecule type" value="Genomic_DNA"/>
</dbReference>
<feature type="chain" id="PRO_5014034270" description="Secreted protein" evidence="1">
    <location>
        <begin position="30"/>
        <end position="87"/>
    </location>
</feature>